<keyword evidence="2" id="KW-1185">Reference proteome</keyword>
<accession>A0ABP9R716</accession>
<proteinExistence type="predicted"/>
<gene>
    <name evidence="1" type="ORF">GCM10023321_72450</name>
</gene>
<evidence type="ECO:0000313" key="1">
    <source>
        <dbReference type="EMBL" id="GAA5172512.1"/>
    </source>
</evidence>
<protein>
    <recommendedName>
        <fullName evidence="3">HTH domain-containing protein</fullName>
    </recommendedName>
</protein>
<sequence length="85" mass="9741">MGSRVQVYEAIRRDHRRDELSIRELAARHGVHRRTVRQALDSPTPPPRKPRTFIIDRLTFAGLIIETGTQSYRLAHARARRGAAS</sequence>
<dbReference type="Proteomes" id="UP001428817">
    <property type="component" value="Unassembled WGS sequence"/>
</dbReference>
<evidence type="ECO:0008006" key="3">
    <source>
        <dbReference type="Google" id="ProtNLM"/>
    </source>
</evidence>
<comment type="caution">
    <text evidence="1">The sequence shown here is derived from an EMBL/GenBank/DDBJ whole genome shotgun (WGS) entry which is preliminary data.</text>
</comment>
<dbReference type="EMBL" id="BAABJP010000051">
    <property type="protein sequence ID" value="GAA5172512.1"/>
    <property type="molecule type" value="Genomic_DNA"/>
</dbReference>
<organism evidence="1 2">
    <name type="scientific">Pseudonocardia eucalypti</name>
    <dbReference type="NCBI Taxonomy" id="648755"/>
    <lineage>
        <taxon>Bacteria</taxon>
        <taxon>Bacillati</taxon>
        <taxon>Actinomycetota</taxon>
        <taxon>Actinomycetes</taxon>
        <taxon>Pseudonocardiales</taxon>
        <taxon>Pseudonocardiaceae</taxon>
        <taxon>Pseudonocardia</taxon>
    </lineage>
</organism>
<name>A0ABP9R716_9PSEU</name>
<evidence type="ECO:0000313" key="2">
    <source>
        <dbReference type="Proteomes" id="UP001428817"/>
    </source>
</evidence>
<reference evidence="2" key="1">
    <citation type="journal article" date="2019" name="Int. J. Syst. Evol. Microbiol.">
        <title>The Global Catalogue of Microorganisms (GCM) 10K type strain sequencing project: providing services to taxonomists for standard genome sequencing and annotation.</title>
        <authorList>
            <consortium name="The Broad Institute Genomics Platform"/>
            <consortium name="The Broad Institute Genome Sequencing Center for Infectious Disease"/>
            <person name="Wu L."/>
            <person name="Ma J."/>
        </authorList>
    </citation>
    <scope>NUCLEOTIDE SEQUENCE [LARGE SCALE GENOMIC DNA]</scope>
    <source>
        <strain evidence="2">JCM 18303</strain>
    </source>
</reference>